<dbReference type="PANTHER" id="PTHR43792:SF1">
    <property type="entry name" value="N-ACETYLTRANSFERASE DOMAIN-CONTAINING PROTEIN"/>
    <property type="match status" value="1"/>
</dbReference>
<protein>
    <submittedName>
        <fullName evidence="2">Acetyltransferase, GNAT family</fullName>
    </submittedName>
</protein>
<reference evidence="3" key="1">
    <citation type="submission" date="2008-04" db="EMBL/GenBank/DDBJ databases">
        <title>Draft genome sequence of Providencia stuartii (ATCC 25827).</title>
        <authorList>
            <person name="Sudarsanam P."/>
            <person name="Ley R."/>
            <person name="Guruge J."/>
            <person name="Turnbaugh P.J."/>
            <person name="Mahowald M."/>
            <person name="Liep D."/>
            <person name="Gordon J."/>
        </authorList>
    </citation>
    <scope>NUCLEOTIDE SEQUENCE [LARGE SCALE GENOMIC DNA]</scope>
    <source>
        <strain evidence="3">ATCC 25827</strain>
    </source>
</reference>
<dbReference type="PROSITE" id="PS51186">
    <property type="entry name" value="GNAT"/>
    <property type="match status" value="1"/>
</dbReference>
<dbReference type="Pfam" id="PF13302">
    <property type="entry name" value="Acetyltransf_3"/>
    <property type="match status" value="1"/>
</dbReference>
<comment type="caution">
    <text evidence="2">The sequence shown here is derived from an EMBL/GenBank/DDBJ whole genome shotgun (WGS) entry which is preliminary data.</text>
</comment>
<evidence type="ECO:0000313" key="2">
    <source>
        <dbReference type="EMBL" id="EDU60864.1"/>
    </source>
</evidence>
<sequence length="179" mass="20677">MHNDRFDMLDTDPSFRLRKLTREDKDFFFQLYTNLDVLRFISNPKTEKEILAAFESRLIEWNLHSEHWLCLVIEDIETHRPMGLIGFCLSLVNQQRVGEIGYLIDPTFSGKGIATSALKMLLSSPDYAQIRTFIAVVTEGNIASEKVLVKNGFSIQKVITANYEINGFVYDDICYELNR</sequence>
<dbReference type="InterPro" id="IPR016181">
    <property type="entry name" value="Acyl_CoA_acyltransferase"/>
</dbReference>
<evidence type="ECO:0000259" key="1">
    <source>
        <dbReference type="PROSITE" id="PS51186"/>
    </source>
</evidence>
<feature type="domain" description="N-acetyltransferase" evidence="1">
    <location>
        <begin position="15"/>
        <end position="179"/>
    </location>
</feature>
<dbReference type="InterPro" id="IPR000182">
    <property type="entry name" value="GNAT_dom"/>
</dbReference>
<evidence type="ECO:0000313" key="3">
    <source>
        <dbReference type="Proteomes" id="UP000004506"/>
    </source>
</evidence>
<organism evidence="2 3">
    <name type="scientific">Providencia stuartii ATCC 25827</name>
    <dbReference type="NCBI Taxonomy" id="471874"/>
    <lineage>
        <taxon>Bacteria</taxon>
        <taxon>Pseudomonadati</taxon>
        <taxon>Pseudomonadota</taxon>
        <taxon>Gammaproteobacteria</taxon>
        <taxon>Enterobacterales</taxon>
        <taxon>Morganellaceae</taxon>
        <taxon>Providencia</taxon>
    </lineage>
</organism>
<accession>A0AA86Z223</accession>
<gene>
    <name evidence="2" type="ORF">PROSTU_01401</name>
</gene>
<proteinExistence type="predicted"/>
<name>A0AA86Z223_PROST</name>
<dbReference type="Gene3D" id="3.40.630.30">
    <property type="match status" value="1"/>
</dbReference>
<dbReference type="GO" id="GO:0016747">
    <property type="term" value="F:acyltransferase activity, transferring groups other than amino-acyl groups"/>
    <property type="evidence" value="ECO:0007669"/>
    <property type="project" value="InterPro"/>
</dbReference>
<dbReference type="EMBL" id="ABJD02000099">
    <property type="protein sequence ID" value="EDU60864.1"/>
    <property type="molecule type" value="Genomic_DNA"/>
</dbReference>
<reference evidence="2 3" key="3">
    <citation type="submission" date="2008-05" db="EMBL/GenBank/DDBJ databases">
        <authorList>
            <person name="Fulton L."/>
            <person name="Clifton S."/>
            <person name="Fulton B."/>
            <person name="Xu J."/>
            <person name="Minx P."/>
            <person name="Pepin K.H."/>
            <person name="Johnson M."/>
            <person name="Thiruvilangam P."/>
            <person name="Bhonagiri V."/>
            <person name="Nash W.E."/>
            <person name="Mardis E.R."/>
            <person name="Wilson R.K."/>
        </authorList>
    </citation>
    <scope>NUCLEOTIDE SEQUENCE [LARGE SCALE GENOMIC DNA]</scope>
    <source>
        <strain evidence="2 3">ATCC 25827</strain>
    </source>
</reference>
<reference evidence="3" key="2">
    <citation type="submission" date="2008-04" db="EMBL/GenBank/DDBJ databases">
        <title>Draft genome sequence of Providencia stuartii(ATCC 25827).</title>
        <authorList>
            <person name="Sudarsanam P."/>
            <person name="Ley R."/>
            <person name="Guruge J."/>
            <person name="Turnbaugh P.J."/>
            <person name="Mahowald M."/>
            <person name="Liep D."/>
            <person name="Gordon J."/>
        </authorList>
    </citation>
    <scope>NUCLEOTIDE SEQUENCE [LARGE SCALE GENOMIC DNA]</scope>
    <source>
        <strain evidence="3">ATCC 25827</strain>
    </source>
</reference>
<dbReference type="SUPFAM" id="SSF55729">
    <property type="entry name" value="Acyl-CoA N-acyltransferases (Nat)"/>
    <property type="match status" value="1"/>
</dbReference>
<dbReference type="Proteomes" id="UP000004506">
    <property type="component" value="Unassembled WGS sequence"/>
</dbReference>
<dbReference type="PANTHER" id="PTHR43792">
    <property type="entry name" value="GNAT FAMILY, PUTATIVE (AFU_ORTHOLOGUE AFUA_3G00765)-RELATED-RELATED"/>
    <property type="match status" value="1"/>
</dbReference>
<dbReference type="AlphaFoldDB" id="A0AA86Z223"/>
<dbReference type="InterPro" id="IPR051531">
    <property type="entry name" value="N-acetyltransferase"/>
</dbReference>